<accession>A0ABN9PG54</accession>
<evidence type="ECO:0000256" key="1">
    <source>
        <dbReference type="SAM" id="MobiDB-lite"/>
    </source>
</evidence>
<proteinExistence type="predicted"/>
<feature type="region of interest" description="Disordered" evidence="1">
    <location>
        <begin position="198"/>
        <end position="236"/>
    </location>
</feature>
<evidence type="ECO:0000313" key="2">
    <source>
        <dbReference type="EMBL" id="CAK0791737.1"/>
    </source>
</evidence>
<dbReference type="Proteomes" id="UP001189429">
    <property type="component" value="Unassembled WGS sequence"/>
</dbReference>
<evidence type="ECO:0000313" key="3">
    <source>
        <dbReference type="Proteomes" id="UP001189429"/>
    </source>
</evidence>
<keyword evidence="3" id="KW-1185">Reference proteome</keyword>
<feature type="region of interest" description="Disordered" evidence="1">
    <location>
        <begin position="32"/>
        <end position="52"/>
    </location>
</feature>
<feature type="compositionally biased region" description="Basic and acidic residues" evidence="1">
    <location>
        <begin position="207"/>
        <end position="227"/>
    </location>
</feature>
<name>A0ABN9PG54_9DINO</name>
<reference evidence="2" key="1">
    <citation type="submission" date="2023-10" db="EMBL/GenBank/DDBJ databases">
        <authorList>
            <person name="Chen Y."/>
            <person name="Shah S."/>
            <person name="Dougan E. K."/>
            <person name="Thang M."/>
            <person name="Chan C."/>
        </authorList>
    </citation>
    <scope>NUCLEOTIDE SEQUENCE [LARGE SCALE GENOMIC DNA]</scope>
</reference>
<organism evidence="2 3">
    <name type="scientific">Prorocentrum cordatum</name>
    <dbReference type="NCBI Taxonomy" id="2364126"/>
    <lineage>
        <taxon>Eukaryota</taxon>
        <taxon>Sar</taxon>
        <taxon>Alveolata</taxon>
        <taxon>Dinophyceae</taxon>
        <taxon>Prorocentrales</taxon>
        <taxon>Prorocentraceae</taxon>
        <taxon>Prorocentrum</taxon>
    </lineage>
</organism>
<feature type="compositionally biased region" description="Low complexity" evidence="1">
    <location>
        <begin position="135"/>
        <end position="159"/>
    </location>
</feature>
<feature type="compositionally biased region" description="Basic and acidic residues" evidence="1">
    <location>
        <begin position="72"/>
        <end position="92"/>
    </location>
</feature>
<feature type="compositionally biased region" description="Basic and acidic residues" evidence="1">
    <location>
        <begin position="110"/>
        <end position="134"/>
    </location>
</feature>
<feature type="non-terminal residue" evidence="2">
    <location>
        <position position="1"/>
    </location>
</feature>
<feature type="region of interest" description="Disordered" evidence="1">
    <location>
        <begin position="64"/>
        <end position="159"/>
    </location>
</feature>
<dbReference type="EMBL" id="CAUYUJ010000645">
    <property type="protein sequence ID" value="CAK0791737.1"/>
    <property type="molecule type" value="Genomic_DNA"/>
</dbReference>
<comment type="caution">
    <text evidence="2">The sequence shown here is derived from an EMBL/GenBank/DDBJ whole genome shotgun (WGS) entry which is preliminary data.</text>
</comment>
<protein>
    <submittedName>
        <fullName evidence="2">Uncharacterized protein</fullName>
    </submittedName>
</protein>
<feature type="compositionally biased region" description="Low complexity" evidence="1">
    <location>
        <begin position="96"/>
        <end position="107"/>
    </location>
</feature>
<gene>
    <name evidence="2" type="ORF">PCOR1329_LOCUS2542</name>
</gene>
<sequence>VGGAELERWRDSAVLLDSVEAELELLHARLSGARRRRGGAEEEWAAADWRRRSSLRDAEAAAASAAALGAAREAEAEARGREEAEFRGRAEELEAGAEAARRAAAAAAEEDGRLADALRREVAEEEAECSRARAEASAQAGTRAQARAASQAEEAMGALERAEARGAELEEARSCLKEELGTLRFSLKDMKSFQHRRTQELEGQVQRLERQRRNLEKEQAARQKSEESAEASGVETQLRRLQQLNARLTSQAREARVECGLWERQAAETRAEQSELLRGGREESEERDRISLDEQLDEISEKEGLLQRDKIRLRNKAMMLQKQVTVLDTTCFQMESQLEEVEAAL</sequence>
<feature type="non-terminal residue" evidence="2">
    <location>
        <position position="345"/>
    </location>
</feature>